<keyword evidence="1" id="KW-0547">Nucleotide-binding</keyword>
<dbReference type="GO" id="GO:0005886">
    <property type="term" value="C:plasma membrane"/>
    <property type="evidence" value="ECO:0007669"/>
    <property type="project" value="TreeGrafter"/>
</dbReference>
<organism evidence="4 5">
    <name type="scientific">Paenibacillus methanolicus</name>
    <dbReference type="NCBI Taxonomy" id="582686"/>
    <lineage>
        <taxon>Bacteria</taxon>
        <taxon>Bacillati</taxon>
        <taxon>Bacillota</taxon>
        <taxon>Bacilli</taxon>
        <taxon>Bacillales</taxon>
        <taxon>Paenibacillaceae</taxon>
        <taxon>Paenibacillus</taxon>
    </lineage>
</organism>
<dbReference type="RefSeq" id="WP_148933147.1">
    <property type="nucleotide sequence ID" value="NZ_VNHS01000016.1"/>
</dbReference>
<dbReference type="NCBIfam" id="TIGR01007">
    <property type="entry name" value="eps_fam"/>
    <property type="match status" value="1"/>
</dbReference>
<proteinExistence type="predicted"/>
<dbReference type="CDD" id="cd05387">
    <property type="entry name" value="BY-kinase"/>
    <property type="match status" value="1"/>
</dbReference>
<dbReference type="InterPro" id="IPR002586">
    <property type="entry name" value="CobQ/CobB/MinD/ParA_Nub-bd_dom"/>
</dbReference>
<keyword evidence="5" id="KW-1185">Reference proteome</keyword>
<feature type="domain" description="CobQ/CobB/MinD/ParA nucleotide binding" evidence="3">
    <location>
        <begin position="40"/>
        <end position="214"/>
    </location>
</feature>
<dbReference type="PANTHER" id="PTHR32309">
    <property type="entry name" value="TYROSINE-PROTEIN KINASE"/>
    <property type="match status" value="1"/>
</dbReference>
<keyword evidence="2" id="KW-0067">ATP-binding</keyword>
<dbReference type="InterPro" id="IPR027417">
    <property type="entry name" value="P-loop_NTPase"/>
</dbReference>
<evidence type="ECO:0000256" key="2">
    <source>
        <dbReference type="ARBA" id="ARBA00022840"/>
    </source>
</evidence>
<dbReference type="PANTHER" id="PTHR32309:SF13">
    <property type="entry name" value="FERRIC ENTEROBACTIN TRANSPORT PROTEIN FEPE"/>
    <property type="match status" value="1"/>
</dbReference>
<dbReference type="GO" id="GO:0005524">
    <property type="term" value="F:ATP binding"/>
    <property type="evidence" value="ECO:0007669"/>
    <property type="project" value="UniProtKB-KW"/>
</dbReference>
<dbReference type="InterPro" id="IPR005702">
    <property type="entry name" value="Wzc-like_C"/>
</dbReference>
<dbReference type="Pfam" id="PF01656">
    <property type="entry name" value="CbiA"/>
    <property type="match status" value="1"/>
</dbReference>
<comment type="caution">
    <text evidence="4">The sequence shown here is derived from an EMBL/GenBank/DDBJ whole genome shotgun (WGS) entry which is preliminary data.</text>
</comment>
<evidence type="ECO:0000259" key="3">
    <source>
        <dbReference type="Pfam" id="PF01656"/>
    </source>
</evidence>
<accession>A0A5S5BQB3</accession>
<dbReference type="SUPFAM" id="SSF52540">
    <property type="entry name" value="P-loop containing nucleoside triphosphate hydrolases"/>
    <property type="match status" value="1"/>
</dbReference>
<gene>
    <name evidence="4" type="ORF">BCM02_11610</name>
</gene>
<evidence type="ECO:0000256" key="1">
    <source>
        <dbReference type="ARBA" id="ARBA00022741"/>
    </source>
</evidence>
<dbReference type="GO" id="GO:0004715">
    <property type="term" value="F:non-membrane spanning protein tyrosine kinase activity"/>
    <property type="evidence" value="ECO:0007669"/>
    <property type="project" value="UniProtKB-EC"/>
</dbReference>
<protein>
    <submittedName>
        <fullName evidence="4">Capsular exopolysaccharide synthesis family protein</fullName>
    </submittedName>
</protein>
<dbReference type="EMBL" id="VNHS01000016">
    <property type="protein sequence ID" value="TYP69134.1"/>
    <property type="molecule type" value="Genomic_DNA"/>
</dbReference>
<name>A0A5S5BQB3_9BACL</name>
<dbReference type="AlphaFoldDB" id="A0A5S5BQB3"/>
<sequence length="243" mass="26717">MQTKTFNVYNEENKAVQDAYAMLTANIHLSGPESHYKSLALTSCKPSVGKTSIAISLAITMAGSGWKVLLVDGDMRKPVGGKRLGDNTLLGLSDYLAGQADLLDVLCNTNINNLTYLYGGENRQNPIGLLCSTRFEELNAWAREQYDFVIYDTPALSSVVDASLIAARVDATLLVVEIGQTSMDSLKPAKEQLEKVNANIMGVVLNKVKKNAYKKYFGAFDYFFDGSKFVNRSSRDRKKKSSS</sequence>
<evidence type="ECO:0000313" key="5">
    <source>
        <dbReference type="Proteomes" id="UP000323257"/>
    </source>
</evidence>
<dbReference type="Gene3D" id="3.40.50.300">
    <property type="entry name" value="P-loop containing nucleotide triphosphate hydrolases"/>
    <property type="match status" value="1"/>
</dbReference>
<reference evidence="4 5" key="1">
    <citation type="submission" date="2019-07" db="EMBL/GenBank/DDBJ databases">
        <title>Genomic Encyclopedia of Type Strains, Phase III (KMG-III): the genomes of soil and plant-associated and newly described type strains.</title>
        <authorList>
            <person name="Whitman W."/>
        </authorList>
    </citation>
    <scope>NUCLEOTIDE SEQUENCE [LARGE SCALE GENOMIC DNA]</scope>
    <source>
        <strain evidence="4 5">BL24</strain>
    </source>
</reference>
<dbReference type="InterPro" id="IPR050445">
    <property type="entry name" value="Bact_polysacc_biosynth/exp"/>
</dbReference>
<evidence type="ECO:0000313" key="4">
    <source>
        <dbReference type="EMBL" id="TYP69134.1"/>
    </source>
</evidence>
<dbReference type="Proteomes" id="UP000323257">
    <property type="component" value="Unassembled WGS sequence"/>
</dbReference>
<dbReference type="OrthoDB" id="9794577at2"/>